<evidence type="ECO:0000256" key="8">
    <source>
        <dbReference type="ARBA" id="ARBA00022737"/>
    </source>
</evidence>
<dbReference type="Pfam" id="PF08709">
    <property type="entry name" value="Ins145_P3_rec"/>
    <property type="match status" value="1"/>
</dbReference>
<feature type="transmembrane region" description="Helical" evidence="21">
    <location>
        <begin position="2445"/>
        <end position="2467"/>
    </location>
</feature>
<evidence type="ECO:0000256" key="21">
    <source>
        <dbReference type="RuleBase" id="RU368044"/>
    </source>
</evidence>
<dbReference type="GO" id="GO:0030658">
    <property type="term" value="C:transport vesicle membrane"/>
    <property type="evidence" value="ECO:0007669"/>
    <property type="project" value="UniProtKB-SubCell"/>
</dbReference>
<evidence type="ECO:0000256" key="9">
    <source>
        <dbReference type="ARBA" id="ARBA00022824"/>
    </source>
</evidence>
<proteinExistence type="inferred from homology"/>
<comment type="domain">
    <text evidence="21">The ITPR1 structure has a large solenoid CY assembly built around the central helical bundle made of the C-terminal domains from four ITPR1 subunits. The solenoid scaffold includes domains responsible for binding of ligands and regulatory proteins and is connected via an allosteric nexus at the cytosolic-membrane interface to the transmembrane channel assembly. Six transmembrane helices from each subunit form the central ion-conduction pore.</text>
</comment>
<feature type="region of interest" description="Disordered" evidence="22">
    <location>
        <begin position="1135"/>
        <end position="1168"/>
    </location>
</feature>
<feature type="domain" description="MIR" evidence="23">
    <location>
        <begin position="231"/>
        <end position="287"/>
    </location>
</feature>
<keyword evidence="8" id="KW-0677">Repeat</keyword>
<evidence type="ECO:0000256" key="1">
    <source>
        <dbReference type="ARBA" id="ARBA00004477"/>
    </source>
</evidence>
<keyword evidence="4 21" id="KW-0813">Transport</keyword>
<evidence type="ECO:0000256" key="19">
    <source>
        <dbReference type="ARBA" id="ARBA00059076"/>
    </source>
</evidence>
<keyword evidence="11 21" id="KW-1133">Transmembrane helix</keyword>
<feature type="region of interest" description="Disordered" evidence="22">
    <location>
        <begin position="1749"/>
        <end position="1778"/>
    </location>
</feature>
<feature type="region of interest" description="Disordered" evidence="22">
    <location>
        <begin position="2132"/>
        <end position="2153"/>
    </location>
</feature>
<comment type="caution">
    <text evidence="24">The sequence shown here is derived from an EMBL/GenBank/DDBJ whole genome shotgun (WGS) entry which is preliminary data.</text>
</comment>
<feature type="region of interest" description="Disordered" evidence="22">
    <location>
        <begin position="1934"/>
        <end position="1954"/>
    </location>
</feature>
<dbReference type="GO" id="GO:0051209">
    <property type="term" value="P:release of sequestered calcium ion into cytosol"/>
    <property type="evidence" value="ECO:0007669"/>
    <property type="project" value="UniProtKB-UniRule"/>
</dbReference>
<sequence length="2755" mass="312679">MSDKMSSFLHIGDICSLYAEGSTNGFISTLGLVDDRCVVQPESGDLNSPPKKFRDCLFKLCPMNRYSAQKQFWKAAKPGGNSTTDTVLLNKLHHAADLEKKQNESENRKLLGTVIQYGNVIQLLHLKSNKYLTVNKRLPALLEKNAMRVTLDSAGNEGSWFYIQPFYKLRSIGDSVVIGDKVVLNPVNAGQPLHASTHQLVDNPGCNEVNSVNCNTSWKIVLFMKWSDNKEVILKGGDVVRLFHAEQEKFLTCDDYRKKHYVFLRTTGRQSATSATSSKALWEVEVVQHDPCRGGAGYWNSLFRFKHLATGHYLAAEGSVEVNPDYEEESQESRSSLDLGAQRLFTSLLPMRTEETVLLKSARSSYVRLRHLCTNTWVHSTNNPIDKEEEKPVMLRIGTSAIKEDKEAFAIVPVPPAEVRDLDFANDASKVLASIAGKLEKGTITQNERRFVTKLLEDLVFFVVDIPNSGQDVLEIMVNKPNRERQKLMREQNILKQIFKLLQAPFTDSGDGPMLRLEELGDQRHAPFRHICRLCYRVLRHSQQDYRKNQEYIAKQFRFMQKQIGYDVLAEDTITALLHNNRKLLEKHITAAEIDTFVSLVRKNREPRFLDYLSDLCVSMNKSIPVTQELICNAVLDTTNADILIETKLVLSRFEIDTLNAGEPPLETEEDVEEVWLFWKDSGKEIRSKSIKELAQDAKEGQKEDQEVVSYYRYQLNLFARMCLDRQYLAINKISGQLDVDLILHCMSDEDLPYDLRASFCRLMLHMHVDRDPQEPVTPVKYARLWSEIPSKIAIDDYDNDGTTRDEIKERFALTMEFVESYLRIVVCQNIPFSDKEKNKLTFEVVNLARNLIYFGFYSFSDLLRLTKILLAILDCVHVSTIYPMNKMEKGDENKGSNVMRSIHGVGELMTQVVLRGGGFLPSTPTAPTDGEVGKTQTEPEKEDILVMDTKLKIIEILQFILNVRLDYRISCLLCIFKKEFDGSNTQTDTPPNPNANANANGNTSGNSTTSTATANGDGPNSIPALDFEKIEEQAEGIFGASEENTPLDLDDHGGRTFLRVLLHLTMHDYPPLVSGALHLLFRHFSQRQEVLMAFKQVQLLVTSQDVDNYKQIKSDLDQLRSIVEKSELWVYKRQGDDGMDGGDGPAESDHKKKGDSSGMEKNQMESTSSYNYRVVKEILLRLSKLCVQEGASGKKSKKQQQRLLRNMGAHAVVLELLQIPYEKGEDVRMQEIMKLAHEFLQNFCAGNQQNQALLHKHINLFLNPGILEAVTMQHIFMNNFQLCSEISDRVVQHFVHCIETHGRHVQYLKFLQTIVKAENKFIKKCQDIVMAELVNAGEDVLVFYNDRASFQTLVQMMRSERDRMDENSPLMYHIHLVELLAVCTEGKNVYTEIKCNSLLPLDDIVRVVTHEDCIPEVKIAYIDFLNHCYVDTEVEMKEIYTSNHMWKLFESFLVDICRVCNSTSDRKHADATLERYVTETVMSIVTTFFSSPFSDQSTSLQTRQPVFVQLLQGVFRVYHCSWLTPTQKASVESCIKVLSDVAKSRAIAIPVDLDSQVNNLFVKSNNVVQKTILNWRMSARNASRRDSTIGTSKDYRNIIERLQDIVSSLEDRLRPLVQAELSVLVDVLHRPELLFPENTEARRKCESGGFISKLIKHTKQLLEENEERLCIKVLQTLREMMTKDRGYGEKLIAFDDELDVAELVPPPEPENLAEDLDPNQPQKQLEDQKRGEALRQILVNRYYGNFKPGGRRDSLTTFSNGPLGPGPQSKAQTASSGCSVGARGELSLAEVQCHLDREGASDLVIDLIMNATSDRIFQESILLAIALLEGGNPVIQRSFFIRLTRDNKSEKFFKVFYERMKLAQQEIKATVTVNTSDLGSKRKDEDTNDKEAPAKKKVKDVAVVTEEVREQLLEASTVTKKAFTAYRREVDSDEHLGGGEVPSSSAEKNQDENEMSVTITIMQPILRLMQLLCENHNRELQNFLRCQNNKNNYNLVCETLQFLDCICGSTTGGLGLLGLYINEQNVALINQTVESLTEYCQGPCHENQNCIATHECNGIDIIIALILNDINPLGKKRMDLVLELKNNASKLLLAIMESRHDSENAERILYNMRPKELVEVIKKAYMQGEVEVEHSEEDGEGEEEHAASPRNLARHNKELQAMLKAGGTYGEGDEALEFYAKHTAQIEIVRLDRTMEQIVFPVPNICEFLTQESKLRVYYTTERDEQGSKINDFFLRSEDLFNEMNWQKKLRGTQETSGSADSVPSQPILYWCSRNMSFWSSISFNLAVLMNLLVAFFYPLEGVRRGTLEPHLSALLWAAMLVSLAIVIVLPQPHGIRALIASTILRLIFSVGLEPTLFLLGAFNVCNKVIFLMSFVGNRGTFTRGYKAMIMDVEFLYHLLYLIICVLGVFVHVFFYSLLLFDLIYREETLLNVIKSVTRNGRSIVLTAVLALILVYLFSIVGYIIFKDDFILAVDRIPNKTLAEQSAAMMSEFLSGGACQKEGGGGGENCSAEAAVESVAAAVVVEDKERTCDSLLMCIVTVLSHGLRSGGGVGDVLRKPSKEEPLFAARVIYDLLFFFMVIIIVLNLIFGVIIDTFADLRSEKQKKEEVLKTTCFICGLERDKFDNKTVTFEEHIKVEHNMWHYLFFIVLIKVKDSTEYTGPESYVAEMIRDHNLDWFPRMRAMSLVSSDAEGEQNEIRSLQEKLESTMKLVSNLSGQLTELKEQMTEQRKQKQRIGLLGHPQHMNVNPQQPA</sequence>
<evidence type="ECO:0000256" key="15">
    <source>
        <dbReference type="ARBA" id="ARBA00023286"/>
    </source>
</evidence>
<feature type="compositionally biased region" description="Low complexity" evidence="22">
    <location>
        <begin position="995"/>
        <end position="1017"/>
    </location>
</feature>
<feature type="transmembrane region" description="Helical" evidence="21">
    <location>
        <begin position="2279"/>
        <end position="2301"/>
    </location>
</feature>
<keyword evidence="25" id="KW-1185">Reference proteome</keyword>
<evidence type="ECO:0000256" key="2">
    <source>
        <dbReference type="ARBA" id="ARBA00004638"/>
    </source>
</evidence>
<dbReference type="Pfam" id="PF00520">
    <property type="entry name" value="Ion_trans"/>
    <property type="match status" value="1"/>
</dbReference>
<dbReference type="FunFam" id="2.80.10.50:FF:000002">
    <property type="entry name" value="Inositol 1,4,5-trisphosphate receptor type 2"/>
    <property type="match status" value="1"/>
</dbReference>
<evidence type="ECO:0000256" key="17">
    <source>
        <dbReference type="ARBA" id="ARBA00023329"/>
    </source>
</evidence>
<dbReference type="InterPro" id="IPR016093">
    <property type="entry name" value="MIR_motif"/>
</dbReference>
<evidence type="ECO:0000256" key="13">
    <source>
        <dbReference type="ARBA" id="ARBA00023136"/>
    </source>
</evidence>
<feature type="transmembrane region" description="Helical" evidence="21">
    <location>
        <begin position="2397"/>
        <end position="2424"/>
    </location>
</feature>
<keyword evidence="15 21" id="KW-1071">Ligand-gated ion channel</keyword>
<feature type="region of interest" description="Disordered" evidence="22">
    <location>
        <begin position="2732"/>
        <end position="2755"/>
    </location>
</feature>
<evidence type="ECO:0000259" key="23">
    <source>
        <dbReference type="PROSITE" id="PS50919"/>
    </source>
</evidence>
<feature type="transmembrane region" description="Helical" evidence="21">
    <location>
        <begin position="2313"/>
        <end position="2331"/>
    </location>
</feature>
<dbReference type="InterPro" id="IPR014821">
    <property type="entry name" value="Ins145_P3_rcpt"/>
</dbReference>
<feature type="transmembrane region" description="Helical" evidence="21">
    <location>
        <begin position="2576"/>
        <end position="2599"/>
    </location>
</feature>
<evidence type="ECO:0000256" key="3">
    <source>
        <dbReference type="ARBA" id="ARBA00009453"/>
    </source>
</evidence>
<evidence type="ECO:0000256" key="14">
    <source>
        <dbReference type="ARBA" id="ARBA00023170"/>
    </source>
</evidence>
<dbReference type="FunFam" id="2.80.10.50:FF:000005">
    <property type="entry name" value="Inositol 1,4,5-trisphosphate receptor type 2"/>
    <property type="match status" value="1"/>
</dbReference>
<dbReference type="Pfam" id="PF01365">
    <property type="entry name" value="RYDR_ITPR"/>
    <property type="match status" value="2"/>
</dbReference>
<dbReference type="FunFam" id="1.25.10.30:FF:000001">
    <property type="entry name" value="Inositol 1,4,5-trisphosphate receptor, type 2"/>
    <property type="match status" value="1"/>
</dbReference>
<comment type="catalytic activity">
    <reaction evidence="18">
        <text>Ca(2+)(in) = Ca(2+)(out)</text>
        <dbReference type="Rhea" id="RHEA:29671"/>
        <dbReference type="ChEBI" id="CHEBI:29108"/>
    </reaction>
</comment>
<keyword evidence="13 21" id="KW-0472">Membrane</keyword>
<dbReference type="InterPro" id="IPR000493">
    <property type="entry name" value="InsP3_rcpt"/>
</dbReference>
<protein>
    <recommendedName>
        <fullName evidence="21">Inositol 1,4,5-trisphosphate receptor</fullName>
    </recommendedName>
</protein>
<comment type="function">
    <text evidence="21">Receptor for inositol 1,4,5-trisphosphate, a second messenger that mediates the release of intracellular calcium.</text>
</comment>
<dbReference type="Gene3D" id="1.10.287.70">
    <property type="match status" value="1"/>
</dbReference>
<evidence type="ECO:0000256" key="12">
    <source>
        <dbReference type="ARBA" id="ARBA00023065"/>
    </source>
</evidence>
<dbReference type="InterPro" id="IPR005821">
    <property type="entry name" value="Ion_trans_dom"/>
</dbReference>
<feature type="compositionally biased region" description="Acidic residues" evidence="22">
    <location>
        <begin position="2135"/>
        <end position="2144"/>
    </location>
</feature>
<evidence type="ECO:0000256" key="18">
    <source>
        <dbReference type="ARBA" id="ARBA00036634"/>
    </source>
</evidence>
<comment type="subunit">
    <text evidence="20">Homotetramer. Interacts with CABP1. Interacts with BOK; regulates ITPR2 expression. Interacts with BCL2L10. Interacts with TRPC4. Interacts with CHGA and CHGB.</text>
</comment>
<dbReference type="Gene3D" id="2.80.10.50">
    <property type="match status" value="2"/>
</dbReference>
<dbReference type="EMBL" id="JAAGNN010000001">
    <property type="protein sequence ID" value="KAF4093564.1"/>
    <property type="molecule type" value="Genomic_DNA"/>
</dbReference>
<dbReference type="InterPro" id="IPR036300">
    <property type="entry name" value="MIR_dom_sf"/>
</dbReference>
<feature type="region of interest" description="Disordered" evidence="22">
    <location>
        <begin position="985"/>
        <end position="1024"/>
    </location>
</feature>
<dbReference type="PRINTS" id="PR00779">
    <property type="entry name" value="INSP3RECEPTR"/>
</dbReference>
<feature type="transmembrane region" description="Helical" evidence="21">
    <location>
        <begin position="2359"/>
        <end position="2377"/>
    </location>
</feature>
<feature type="region of interest" description="Disordered" evidence="22">
    <location>
        <begin position="1705"/>
        <end position="1730"/>
    </location>
</feature>
<keyword evidence="17" id="KW-0968">Cytoplasmic vesicle</keyword>
<dbReference type="PANTHER" id="PTHR45816:SF2">
    <property type="entry name" value="INOSITOL 1,4,5-TRISPHOSPHATE RECEPTOR"/>
    <property type="match status" value="1"/>
</dbReference>
<keyword evidence="14 21" id="KW-0675">Receptor</keyword>
<evidence type="ECO:0000313" key="24">
    <source>
        <dbReference type="EMBL" id="KAF4093564.1"/>
    </source>
</evidence>
<evidence type="ECO:0000256" key="6">
    <source>
        <dbReference type="ARBA" id="ARBA00022673"/>
    </source>
</evidence>
<dbReference type="GO" id="GO:0070679">
    <property type="term" value="F:inositol 1,4,5 trisphosphate binding"/>
    <property type="evidence" value="ECO:0007669"/>
    <property type="project" value="UniProtKB-UniRule"/>
</dbReference>
<dbReference type="Pfam" id="PF02815">
    <property type="entry name" value="MIR"/>
    <property type="match status" value="1"/>
</dbReference>
<reference evidence="24 25" key="1">
    <citation type="submission" date="2020-02" db="EMBL/GenBank/DDBJ databases">
        <title>A chromosome-scale genome assembly of the black bullhead catfish (Ameiurus melas).</title>
        <authorList>
            <person name="Wen M."/>
            <person name="Zham M."/>
            <person name="Cabau C."/>
            <person name="Klopp C."/>
            <person name="Donnadieu C."/>
            <person name="Roques C."/>
            <person name="Bouchez O."/>
            <person name="Lampietro C."/>
            <person name="Jouanno E."/>
            <person name="Herpin A."/>
            <person name="Louis A."/>
            <person name="Berthelot C."/>
            <person name="Parey E."/>
            <person name="Roest-Crollius H."/>
            <person name="Braasch I."/>
            <person name="Postlethwait J."/>
            <person name="Robinson-Rechavi M."/>
            <person name="Echchiki A."/>
            <person name="Begum T."/>
            <person name="Montfort J."/>
            <person name="Schartl M."/>
            <person name="Bobe J."/>
            <person name="Guiguen Y."/>
        </authorList>
    </citation>
    <scope>NUCLEOTIDE SEQUENCE [LARGE SCALE GENOMIC DNA]</scope>
    <source>
        <strain evidence="24">M_S1</strain>
        <tissue evidence="24">Blood</tissue>
    </source>
</reference>
<dbReference type="SUPFAM" id="SSF100909">
    <property type="entry name" value="IP3 receptor type 1 binding core, domain 2"/>
    <property type="match status" value="2"/>
</dbReference>
<keyword evidence="6 21" id="KW-0107">Calcium channel</keyword>
<evidence type="ECO:0000256" key="5">
    <source>
        <dbReference type="ARBA" id="ARBA00022568"/>
    </source>
</evidence>
<organism evidence="24 25">
    <name type="scientific">Ameiurus melas</name>
    <name type="common">Black bullhead</name>
    <name type="synonym">Silurus melas</name>
    <dbReference type="NCBI Taxonomy" id="219545"/>
    <lineage>
        <taxon>Eukaryota</taxon>
        <taxon>Metazoa</taxon>
        <taxon>Chordata</taxon>
        <taxon>Craniata</taxon>
        <taxon>Vertebrata</taxon>
        <taxon>Euteleostomi</taxon>
        <taxon>Actinopterygii</taxon>
        <taxon>Neopterygii</taxon>
        <taxon>Teleostei</taxon>
        <taxon>Ostariophysi</taxon>
        <taxon>Siluriformes</taxon>
        <taxon>Ictaluridae</taxon>
        <taxon>Ameiurus</taxon>
    </lineage>
</organism>
<gene>
    <name evidence="24" type="ORF">AMELA_G00003310</name>
</gene>
<evidence type="ECO:0000256" key="10">
    <source>
        <dbReference type="ARBA" id="ARBA00022837"/>
    </source>
</evidence>
<keyword evidence="16 21" id="KW-0407">Ion channel</keyword>
<dbReference type="GO" id="GO:0005220">
    <property type="term" value="F:inositol 1,4,5-trisphosphate-gated calcium channel activity"/>
    <property type="evidence" value="ECO:0007669"/>
    <property type="project" value="UniProtKB-UniRule"/>
</dbReference>
<evidence type="ECO:0000313" key="25">
    <source>
        <dbReference type="Proteomes" id="UP000593565"/>
    </source>
</evidence>
<keyword evidence="5 21" id="KW-0109">Calcium transport</keyword>
<dbReference type="InterPro" id="IPR015925">
    <property type="entry name" value="Ryanodine_IP3_receptor"/>
</dbReference>
<dbReference type="SUPFAM" id="SSF48371">
    <property type="entry name" value="ARM repeat"/>
    <property type="match status" value="1"/>
</dbReference>
<dbReference type="Pfam" id="PF08454">
    <property type="entry name" value="RIH_assoc"/>
    <property type="match status" value="1"/>
</dbReference>
<keyword evidence="10 21" id="KW-0106">Calcium</keyword>
<comment type="subcellular location">
    <subcellularLocation>
        <location evidence="2">Cytoplasmic vesicle</location>
        <location evidence="2">Secretory vesicle membrane</location>
        <topology evidence="2">Multi-pass membrane protein</topology>
    </subcellularLocation>
    <subcellularLocation>
        <location evidence="1 21">Endoplasmic reticulum membrane</location>
        <topology evidence="1 21">Multi-pass membrane protein</topology>
    </subcellularLocation>
</comment>
<accession>A0A7J6BET4</accession>
<dbReference type="InterPro" id="IPR000699">
    <property type="entry name" value="RIH_dom"/>
</dbReference>
<comment type="similarity">
    <text evidence="3 21">Belongs to the InsP3 receptor family.</text>
</comment>
<dbReference type="Proteomes" id="UP000593565">
    <property type="component" value="Unassembled WGS sequence"/>
</dbReference>
<comment type="function">
    <text evidence="19">Inositol 1,4,5-trisphosphate-gated calcium channel that upon inositol 1,4,5-trisphosphate binding transports calcium from the endoplasmic reticulum lumen to cytoplasm. Exists in two states; a long-lived closed state where the channel is essentially 'parked' with only very rare visits to an open state and that ligands facilitate the transition from the 'parked' state into a 'drive' mode represented by periods of bursting activity.</text>
</comment>
<evidence type="ECO:0000256" key="22">
    <source>
        <dbReference type="SAM" id="MobiDB-lite"/>
    </source>
</evidence>
<evidence type="ECO:0000256" key="11">
    <source>
        <dbReference type="ARBA" id="ARBA00022989"/>
    </source>
</evidence>
<dbReference type="InterPro" id="IPR016024">
    <property type="entry name" value="ARM-type_fold"/>
</dbReference>
<dbReference type="InterPro" id="IPR013662">
    <property type="entry name" value="RIH_assoc-dom"/>
</dbReference>
<dbReference type="GO" id="GO:0005789">
    <property type="term" value="C:endoplasmic reticulum membrane"/>
    <property type="evidence" value="ECO:0007669"/>
    <property type="project" value="UniProtKB-SubCell"/>
</dbReference>
<dbReference type="Gene3D" id="1.25.10.30">
    <property type="entry name" value="IP3 receptor type 1 binding core, RIH domain"/>
    <property type="match status" value="1"/>
</dbReference>
<name>A0A7J6BET4_AMEME</name>
<keyword evidence="9 21" id="KW-0256">Endoplasmic reticulum</keyword>
<evidence type="ECO:0000256" key="4">
    <source>
        <dbReference type="ARBA" id="ARBA00022448"/>
    </source>
</evidence>
<dbReference type="PANTHER" id="PTHR45816">
    <property type="entry name" value="MIR DOMAIN-CONTAINING PROTEIN"/>
    <property type="match status" value="1"/>
</dbReference>
<dbReference type="SUPFAM" id="SSF82109">
    <property type="entry name" value="MIR domain"/>
    <property type="match status" value="2"/>
</dbReference>
<keyword evidence="7 21" id="KW-0812">Transmembrane</keyword>
<dbReference type="PROSITE" id="PS50919">
    <property type="entry name" value="MIR"/>
    <property type="match status" value="2"/>
</dbReference>
<dbReference type="InterPro" id="IPR035910">
    <property type="entry name" value="RyR/IP3R_RIH_dom_sf"/>
</dbReference>
<evidence type="ECO:0000256" key="16">
    <source>
        <dbReference type="ARBA" id="ARBA00023303"/>
    </source>
</evidence>
<evidence type="ECO:0000256" key="7">
    <source>
        <dbReference type="ARBA" id="ARBA00022692"/>
    </source>
</evidence>
<dbReference type="SMART" id="SM00472">
    <property type="entry name" value="MIR"/>
    <property type="match status" value="4"/>
</dbReference>
<keyword evidence="12 21" id="KW-0406">Ion transport</keyword>
<evidence type="ECO:0000256" key="20">
    <source>
        <dbReference type="ARBA" id="ARBA00061937"/>
    </source>
</evidence>
<feature type="domain" description="MIR" evidence="23">
    <location>
        <begin position="112"/>
        <end position="166"/>
    </location>
</feature>